<feature type="domain" description="Origin recognition complex subunit 2 winged-helix" evidence="9">
    <location>
        <begin position="504"/>
        <end position="564"/>
    </location>
</feature>
<protein>
    <recommendedName>
        <fullName evidence="3 6">Origin recognition complex subunit 2</fullName>
    </recommendedName>
</protein>
<feature type="non-terminal residue" evidence="10">
    <location>
        <position position="1"/>
    </location>
</feature>
<dbReference type="OrthoDB" id="20198at2759"/>
<gene>
    <name evidence="10" type="primary">Orc2</name>
    <name evidence="10" type="ORF">ORISOL_R07497</name>
</gene>
<evidence type="ECO:0000256" key="1">
    <source>
        <dbReference type="ARBA" id="ARBA00004123"/>
    </source>
</evidence>
<dbReference type="GO" id="GO:0006260">
    <property type="term" value="P:DNA replication"/>
    <property type="evidence" value="ECO:0007669"/>
    <property type="project" value="UniProtKB-UniRule"/>
</dbReference>
<sequence length="577" mass="65521">MSGPEGTRSGRRSLLVKFVPDEEVLKHIADDAGIKVRKDKAQLSVSVKRFVKKLENISDNEAQEILEEKNYVAALGVCAQDSVGNGSNISGGEVYSFQTPKRSSKMAELASELAQTPEQNVVPDHSRCPEKMAKTPQSSNMFLLLMHAFSLLLQSKKKEFVSTTPYRLRKRIAAPDPYLESESEYSASCSEEEEEEEDQKEVSTILSGQKTPGKTKASSTPPPRNSLAKKVKEEKMGNLVEEYFEAHSSSKVLTSDRTLQKLRKRRLNQQTLHDLLKKTPLAYAAEIRDLNQQHESLFSKWMLQLHLGFNIVLYGLGSKHDLLEKFRTSLLQDSVHLVVNGYFPSITVRSILNSITEEVLDHIGTFRSPLDQLEFIIKRFKEDSSLELYVLVHNLDSQMLRGERSQQILAQLSSLPSIYLIASIDHINAPLMWDQAKLSLYNWLWYETTTFSPYVEETSYENSLLVQQSGSLALSSLMHVLHSLTPNARGIFRLLAQHQLEKKDNPSYPGLSFQDFYQQCREAFLVNSDLTLRAQLTEFRDHKLIRTKRGADGVEYLLIPVDDSTLTDFLEKEDEDV</sequence>
<feature type="region of interest" description="Disordered" evidence="7">
    <location>
        <begin position="113"/>
        <end position="133"/>
    </location>
</feature>
<comment type="subunit">
    <text evidence="6">Component of the origin recognition complex (ORC).</text>
</comment>
<comment type="function">
    <text evidence="6">Component of the origin recognition complex (ORC) that binds origins of replication. DNA-binding is ATP-dependent. ORC is required to assemble the pre-replication complex necessary to initiate DNA replication.</text>
</comment>
<dbReference type="Pfam" id="PF04084">
    <property type="entry name" value="RecA-like_ORC2"/>
    <property type="match status" value="1"/>
</dbReference>
<dbReference type="PANTHER" id="PTHR14052:SF0">
    <property type="entry name" value="ORIGIN RECOGNITION COMPLEX SUBUNIT 2"/>
    <property type="match status" value="1"/>
</dbReference>
<evidence type="ECO:0000259" key="8">
    <source>
        <dbReference type="Pfam" id="PF04084"/>
    </source>
</evidence>
<dbReference type="InterPro" id="IPR007220">
    <property type="entry name" value="ORC2"/>
</dbReference>
<dbReference type="GO" id="GO:0003688">
    <property type="term" value="F:DNA replication origin binding"/>
    <property type="evidence" value="ECO:0007669"/>
    <property type="project" value="UniProtKB-UniRule"/>
</dbReference>
<keyword evidence="4 6" id="KW-0235">DNA replication</keyword>
<dbReference type="PANTHER" id="PTHR14052">
    <property type="entry name" value="ORIGIN RECOGNITION COMPLEX SUBUNIT 2"/>
    <property type="match status" value="1"/>
</dbReference>
<feature type="compositionally biased region" description="Polar residues" evidence="7">
    <location>
        <begin position="204"/>
        <end position="219"/>
    </location>
</feature>
<feature type="region of interest" description="Disordered" evidence="7">
    <location>
        <begin position="177"/>
        <end position="227"/>
    </location>
</feature>
<comment type="caution">
    <text evidence="10">The sequence shown here is derived from an EMBL/GenBank/DDBJ whole genome shotgun (WGS) entry which is preliminary data.</text>
</comment>
<evidence type="ECO:0000256" key="7">
    <source>
        <dbReference type="SAM" id="MobiDB-lite"/>
    </source>
</evidence>
<feature type="compositionally biased region" description="Basic and acidic residues" evidence="7">
    <location>
        <begin position="124"/>
        <end position="133"/>
    </location>
</feature>
<dbReference type="Pfam" id="PF24882">
    <property type="entry name" value="WHD_ORC2"/>
    <property type="match status" value="1"/>
</dbReference>
<comment type="subcellular location">
    <subcellularLocation>
        <location evidence="1 6">Nucleus</location>
    </subcellularLocation>
</comment>
<keyword evidence="5 6" id="KW-0539">Nucleus</keyword>
<feature type="compositionally biased region" description="Acidic residues" evidence="7">
    <location>
        <begin position="190"/>
        <end position="199"/>
    </location>
</feature>
<evidence type="ECO:0000259" key="9">
    <source>
        <dbReference type="Pfam" id="PF24882"/>
    </source>
</evidence>
<reference evidence="10 11" key="1">
    <citation type="submission" date="2019-09" db="EMBL/GenBank/DDBJ databases">
        <title>Bird 10,000 Genomes (B10K) Project - Family phase.</title>
        <authorList>
            <person name="Zhang G."/>
        </authorList>
    </citation>
    <scope>NUCLEOTIDE SEQUENCE [LARGE SCALE GENOMIC DNA]</scope>
    <source>
        <strain evidence="10">B10K-DU-029-52</strain>
    </source>
</reference>
<feature type="domain" description="Origin recognition complex subunit 2 RecA-like" evidence="8">
    <location>
        <begin position="286"/>
        <end position="447"/>
    </location>
</feature>
<comment type="similarity">
    <text evidence="2 6">Belongs to the ORC2 family.</text>
</comment>
<keyword evidence="11" id="KW-1185">Reference proteome</keyword>
<dbReference type="InterPro" id="IPR056773">
    <property type="entry name" value="WHD_ORC2"/>
</dbReference>
<organism evidence="10 11">
    <name type="scientific">Origma solitaria</name>
    <dbReference type="NCBI Taxonomy" id="720586"/>
    <lineage>
        <taxon>Eukaryota</taxon>
        <taxon>Metazoa</taxon>
        <taxon>Chordata</taxon>
        <taxon>Craniata</taxon>
        <taxon>Vertebrata</taxon>
        <taxon>Euteleostomi</taxon>
        <taxon>Archelosauria</taxon>
        <taxon>Archosauria</taxon>
        <taxon>Dinosauria</taxon>
        <taxon>Saurischia</taxon>
        <taxon>Theropoda</taxon>
        <taxon>Coelurosauria</taxon>
        <taxon>Aves</taxon>
        <taxon>Neognathae</taxon>
        <taxon>Neoaves</taxon>
        <taxon>Telluraves</taxon>
        <taxon>Australaves</taxon>
        <taxon>Passeriformes</taxon>
        <taxon>Meliphagoidea</taxon>
        <taxon>Acanthizidae</taxon>
        <taxon>Origma</taxon>
    </lineage>
</organism>
<evidence type="ECO:0000256" key="4">
    <source>
        <dbReference type="ARBA" id="ARBA00022705"/>
    </source>
</evidence>
<evidence type="ECO:0000256" key="3">
    <source>
        <dbReference type="ARBA" id="ARBA00019080"/>
    </source>
</evidence>
<evidence type="ECO:0000313" key="11">
    <source>
        <dbReference type="Proteomes" id="UP000571324"/>
    </source>
</evidence>
<accession>A0A7K6CV74</accession>
<dbReference type="InterPro" id="IPR056772">
    <property type="entry name" value="RecA-like_ORC2"/>
</dbReference>
<dbReference type="Proteomes" id="UP000571324">
    <property type="component" value="Unassembled WGS sequence"/>
</dbReference>
<name>A0A7K6CV74_9PASS</name>
<dbReference type="EMBL" id="VZRL01001273">
    <property type="protein sequence ID" value="NWV18621.1"/>
    <property type="molecule type" value="Genomic_DNA"/>
</dbReference>
<evidence type="ECO:0000256" key="5">
    <source>
        <dbReference type="ARBA" id="ARBA00023242"/>
    </source>
</evidence>
<evidence type="ECO:0000256" key="6">
    <source>
        <dbReference type="RuleBase" id="RU368084"/>
    </source>
</evidence>
<dbReference type="AlphaFoldDB" id="A0A7K6CV74"/>
<evidence type="ECO:0000313" key="10">
    <source>
        <dbReference type="EMBL" id="NWV18621.1"/>
    </source>
</evidence>
<evidence type="ECO:0000256" key="2">
    <source>
        <dbReference type="ARBA" id="ARBA00007421"/>
    </source>
</evidence>
<dbReference type="GO" id="GO:0005664">
    <property type="term" value="C:nuclear origin of replication recognition complex"/>
    <property type="evidence" value="ECO:0007669"/>
    <property type="project" value="UniProtKB-UniRule"/>
</dbReference>
<feature type="non-terminal residue" evidence="10">
    <location>
        <position position="577"/>
    </location>
</feature>
<proteinExistence type="inferred from homology"/>